<proteinExistence type="predicted"/>
<evidence type="ECO:0000313" key="1">
    <source>
        <dbReference type="EMBL" id="KAK9154528.1"/>
    </source>
</evidence>
<keyword evidence="2" id="KW-1185">Reference proteome</keyword>
<organism evidence="1 2">
    <name type="scientific">Stephania japonica</name>
    <dbReference type="NCBI Taxonomy" id="461633"/>
    <lineage>
        <taxon>Eukaryota</taxon>
        <taxon>Viridiplantae</taxon>
        <taxon>Streptophyta</taxon>
        <taxon>Embryophyta</taxon>
        <taxon>Tracheophyta</taxon>
        <taxon>Spermatophyta</taxon>
        <taxon>Magnoliopsida</taxon>
        <taxon>Ranunculales</taxon>
        <taxon>Menispermaceae</taxon>
        <taxon>Menispermoideae</taxon>
        <taxon>Cissampelideae</taxon>
        <taxon>Stephania</taxon>
    </lineage>
</organism>
<sequence>MLNEGKYIEPRQVKCELGRCFCCSMTCEILSIIDLEAVLFLHFRHFLHMDCMKYIYLCW</sequence>
<accession>A0AAP0KL23</accession>
<comment type="caution">
    <text evidence="1">The sequence shown here is derived from an EMBL/GenBank/DDBJ whole genome shotgun (WGS) entry which is preliminary data.</text>
</comment>
<protein>
    <submittedName>
        <fullName evidence="1">Uncharacterized protein</fullName>
    </submittedName>
</protein>
<dbReference type="Proteomes" id="UP001417504">
    <property type="component" value="Unassembled WGS sequence"/>
</dbReference>
<name>A0AAP0KL23_9MAGN</name>
<reference evidence="1 2" key="1">
    <citation type="submission" date="2024-01" db="EMBL/GenBank/DDBJ databases">
        <title>Genome assemblies of Stephania.</title>
        <authorList>
            <person name="Yang L."/>
        </authorList>
    </citation>
    <scope>NUCLEOTIDE SEQUENCE [LARGE SCALE GENOMIC DNA]</scope>
    <source>
        <strain evidence="1">QJT</strain>
        <tissue evidence="1">Leaf</tissue>
    </source>
</reference>
<evidence type="ECO:0000313" key="2">
    <source>
        <dbReference type="Proteomes" id="UP001417504"/>
    </source>
</evidence>
<gene>
    <name evidence="1" type="ORF">Sjap_002008</name>
</gene>
<dbReference type="EMBL" id="JBBNAE010000001">
    <property type="protein sequence ID" value="KAK9154528.1"/>
    <property type="molecule type" value="Genomic_DNA"/>
</dbReference>
<dbReference type="AlphaFoldDB" id="A0AAP0KL23"/>